<protein>
    <submittedName>
        <fullName evidence="2">Uncharacterized protein</fullName>
    </submittedName>
</protein>
<reference evidence="2 3" key="1">
    <citation type="submission" date="2018-06" db="EMBL/GenBank/DDBJ databases">
        <authorList>
            <consortium name="Pathogen Informatics"/>
            <person name="Doyle S."/>
        </authorList>
    </citation>
    <scope>NUCLEOTIDE SEQUENCE [LARGE SCALE GENOMIC DNA]</scope>
    <source>
        <strain evidence="2 3">NCTC13184</strain>
    </source>
</reference>
<accession>A0A378WKL2</accession>
<keyword evidence="1" id="KW-0812">Transmembrane</keyword>
<keyword evidence="1" id="KW-0472">Membrane</keyword>
<feature type="transmembrane region" description="Helical" evidence="1">
    <location>
        <begin position="98"/>
        <end position="116"/>
    </location>
</feature>
<evidence type="ECO:0000313" key="2">
    <source>
        <dbReference type="EMBL" id="SUA41800.1"/>
    </source>
</evidence>
<dbReference type="Pfam" id="PF20226">
    <property type="entry name" value="DUF6585"/>
    <property type="match status" value="1"/>
</dbReference>
<feature type="transmembrane region" description="Helical" evidence="1">
    <location>
        <begin position="73"/>
        <end position="92"/>
    </location>
</feature>
<name>A0A378WKL2_9NOCA</name>
<organism evidence="2 3">
    <name type="scientific">Nocardia africana</name>
    <dbReference type="NCBI Taxonomy" id="134964"/>
    <lineage>
        <taxon>Bacteria</taxon>
        <taxon>Bacillati</taxon>
        <taxon>Actinomycetota</taxon>
        <taxon>Actinomycetes</taxon>
        <taxon>Mycobacteriales</taxon>
        <taxon>Nocardiaceae</taxon>
        <taxon>Nocardia</taxon>
    </lineage>
</organism>
<keyword evidence="1" id="KW-1133">Transmembrane helix</keyword>
<evidence type="ECO:0000256" key="1">
    <source>
        <dbReference type="SAM" id="Phobius"/>
    </source>
</evidence>
<dbReference type="InterPro" id="IPR046492">
    <property type="entry name" value="DUF6585"/>
</dbReference>
<evidence type="ECO:0000313" key="3">
    <source>
        <dbReference type="Proteomes" id="UP000255082"/>
    </source>
</evidence>
<dbReference type="EMBL" id="UGRU01000001">
    <property type="protein sequence ID" value="SUA41800.1"/>
    <property type="molecule type" value="Genomic_DNA"/>
</dbReference>
<dbReference type="AlphaFoldDB" id="A0A378WKL2"/>
<sequence length="295" mass="31770">MPQLSGAALARAGSIKLLDGVTVYRGGTVAGSVMAEGSDRELVAAIGDLAARSGLGRHHRTYLPRPPRTGGKIVLIVLAIAGVIAAVVSFAVRQPVLGILAAVFPIVLIPALIRAFRYTRSYEGARLDLYERGLVAALLGRLWAVRYDSTTVYQNIVRHMRNGHHIGTTYAYTLTDLAGTNFVVGDGISDPQQWGPAIQQAVTEAQLPQALAALQAGHRLVFGELWMTWYEVGSPRKSAPWSQVNQVSISEGRLSVDVAGRWFALTSAMVSDIPNFLIFEALATHLTRVHGGSRH</sequence>
<dbReference type="Proteomes" id="UP000255082">
    <property type="component" value="Unassembled WGS sequence"/>
</dbReference>
<gene>
    <name evidence="2" type="ORF">NCTC13184_01146</name>
</gene>
<proteinExistence type="predicted"/>